<dbReference type="PANTHER" id="PTHR35936:SF6">
    <property type="entry name" value="AMINO ACID ABC TRANSPORTER SUBSTRATE-BINDING PAAT FAMILY PROTEIN"/>
    <property type="match status" value="1"/>
</dbReference>
<keyword evidence="1 2" id="KW-0732">Signal</keyword>
<proteinExistence type="predicted"/>
<gene>
    <name evidence="4" type="ORF">GEV01_27240</name>
</gene>
<reference evidence="4 5" key="1">
    <citation type="submission" date="2019-10" db="EMBL/GenBank/DDBJ databases">
        <title>Two novel species isolated from a subtropical stream in China.</title>
        <authorList>
            <person name="Lu H."/>
        </authorList>
    </citation>
    <scope>NUCLEOTIDE SEQUENCE [LARGE SCALE GENOMIC DNA]</scope>
    <source>
        <strain evidence="4 5">FT103W</strain>
    </source>
</reference>
<evidence type="ECO:0000313" key="5">
    <source>
        <dbReference type="Proteomes" id="UP000444318"/>
    </source>
</evidence>
<evidence type="ECO:0000259" key="3">
    <source>
        <dbReference type="SMART" id="SM00062"/>
    </source>
</evidence>
<dbReference type="AlphaFoldDB" id="A0A843SM03"/>
<evidence type="ECO:0000256" key="1">
    <source>
        <dbReference type="ARBA" id="ARBA00022729"/>
    </source>
</evidence>
<comment type="caution">
    <text evidence="4">The sequence shown here is derived from an EMBL/GenBank/DDBJ whole genome shotgun (WGS) entry which is preliminary data.</text>
</comment>
<accession>A0A843SM03</accession>
<keyword evidence="5" id="KW-1185">Reference proteome</keyword>
<sequence>MPKLLTSLSAILLSALPLAAGDAPGAPGELVMLAPLDQTMPIVRFSNGVLAGGIIKDVGDALAQRLGRRAVYVNVDVAGVTPALTSGRADAMCYVLPFWIDGDYDWSMPLLPDTEMVVARADAPRLRSLKDLKDTPIGTVAGYRYPRVEQVLGKQFARTDAASMDLNVQQMISGKVQYTLASESTLFYLQRIHPQLKLRPELVFSSYKAHCAFSRKSQVPFNDANRAIDALLKEGVIDQILARYR</sequence>
<dbReference type="Gene3D" id="3.40.190.10">
    <property type="entry name" value="Periplasmic binding protein-like II"/>
    <property type="match status" value="2"/>
</dbReference>
<dbReference type="RefSeq" id="WP_152809019.1">
    <property type="nucleotide sequence ID" value="NZ_WHUF01000009.1"/>
</dbReference>
<dbReference type="SMART" id="SM00062">
    <property type="entry name" value="PBPb"/>
    <property type="match status" value="1"/>
</dbReference>
<dbReference type="InterPro" id="IPR001638">
    <property type="entry name" value="Solute-binding_3/MltF_N"/>
</dbReference>
<protein>
    <submittedName>
        <fullName evidence="4">Transporter substrate-binding domain-containing protein</fullName>
    </submittedName>
</protein>
<evidence type="ECO:0000313" key="4">
    <source>
        <dbReference type="EMBL" id="MQA23223.1"/>
    </source>
</evidence>
<name>A0A843SM03_9BURK</name>
<feature type="chain" id="PRO_5032474675" evidence="2">
    <location>
        <begin position="20"/>
        <end position="245"/>
    </location>
</feature>
<dbReference type="SUPFAM" id="SSF53850">
    <property type="entry name" value="Periplasmic binding protein-like II"/>
    <property type="match status" value="1"/>
</dbReference>
<organism evidence="4 5">
    <name type="scientific">Rugamonas rivuli</name>
    <dbReference type="NCBI Taxonomy" id="2743358"/>
    <lineage>
        <taxon>Bacteria</taxon>
        <taxon>Pseudomonadati</taxon>
        <taxon>Pseudomonadota</taxon>
        <taxon>Betaproteobacteria</taxon>
        <taxon>Burkholderiales</taxon>
        <taxon>Oxalobacteraceae</taxon>
        <taxon>Telluria group</taxon>
        <taxon>Rugamonas</taxon>
    </lineage>
</organism>
<dbReference type="PANTHER" id="PTHR35936">
    <property type="entry name" value="MEMBRANE-BOUND LYTIC MUREIN TRANSGLYCOSYLASE F"/>
    <property type="match status" value="1"/>
</dbReference>
<dbReference type="Pfam" id="PF00497">
    <property type="entry name" value="SBP_bac_3"/>
    <property type="match status" value="1"/>
</dbReference>
<feature type="domain" description="Solute-binding protein family 3/N-terminal" evidence="3">
    <location>
        <begin position="49"/>
        <end position="245"/>
    </location>
</feature>
<dbReference type="EMBL" id="WHUF01000009">
    <property type="protein sequence ID" value="MQA23223.1"/>
    <property type="molecule type" value="Genomic_DNA"/>
</dbReference>
<evidence type="ECO:0000256" key="2">
    <source>
        <dbReference type="SAM" id="SignalP"/>
    </source>
</evidence>
<feature type="signal peptide" evidence="2">
    <location>
        <begin position="1"/>
        <end position="19"/>
    </location>
</feature>
<dbReference type="Proteomes" id="UP000444318">
    <property type="component" value="Unassembled WGS sequence"/>
</dbReference>